<dbReference type="AlphaFoldDB" id="W0MY96"/>
<dbReference type="eggNOG" id="ENOG5031JSN">
    <property type="taxonomic scope" value="Bacteria"/>
</dbReference>
<evidence type="ECO:0000313" key="2">
    <source>
        <dbReference type="Proteomes" id="UP000019089"/>
    </source>
</evidence>
<proteinExistence type="predicted"/>
<dbReference type="KEGG" id="psyr:N018_17900"/>
<dbReference type="Proteomes" id="UP000019089">
    <property type="component" value="Chromosome"/>
</dbReference>
<name>W0MY96_PSESX</name>
<accession>W0MY96</accession>
<organism evidence="1 2">
    <name type="scientific">Pseudomonas syringae CC1557</name>
    <dbReference type="NCBI Taxonomy" id="1357279"/>
    <lineage>
        <taxon>Bacteria</taxon>
        <taxon>Pseudomonadati</taxon>
        <taxon>Pseudomonadota</taxon>
        <taxon>Gammaproteobacteria</taxon>
        <taxon>Pseudomonadales</taxon>
        <taxon>Pseudomonadaceae</taxon>
        <taxon>Pseudomonas</taxon>
        <taxon>Pseudomonas syringae</taxon>
    </lineage>
</organism>
<evidence type="ECO:0000313" key="1">
    <source>
        <dbReference type="EMBL" id="AHG41983.1"/>
    </source>
</evidence>
<gene>
    <name evidence="1" type="ORF">N018_17900</name>
</gene>
<dbReference type="EMBL" id="CP007014">
    <property type="protein sequence ID" value="AHG41983.1"/>
    <property type="molecule type" value="Genomic_DNA"/>
</dbReference>
<protein>
    <submittedName>
        <fullName evidence="1">Uncharacterized protein</fullName>
    </submittedName>
</protein>
<reference evidence="1 2" key="1">
    <citation type="submission" date="2013-12" db="EMBL/GenBank/DDBJ databases">
        <title>Interactions Between Genome Architecture and Virulence Genes in Pseudomonas syringae, strain CC1557 as a model.</title>
        <authorList>
            <person name="Baltrus D."/>
            <person name="Hockett K."/>
            <person name="Karlsrud E."/>
            <person name="Dougherty K."/>
            <person name="Nishimura M."/>
        </authorList>
    </citation>
    <scope>NUCLEOTIDE SEQUENCE [LARGE SCALE GENOMIC DNA]</scope>
    <source>
        <strain evidence="1 2">CC1557</strain>
    </source>
</reference>
<dbReference type="HOGENOM" id="CLU_158981_0_0_6"/>
<sequence>MIRFKEAGRAIARKMVIMSDSWLSNVARETEKTRLQGGFFCKRRLTRHDWNDGNNNLAEMLLDEVHEQEVRAVQAVKSSAAVYIYLHNRPESAEDIFVCLMGINIFVSHWHFNVDLAVSYSSFDYQAH</sequence>